<dbReference type="PANTHER" id="PTHR43386:SF25">
    <property type="entry name" value="PEPTIDE ABC TRANSPORTER PERMEASE PROTEIN"/>
    <property type="match status" value="1"/>
</dbReference>
<feature type="domain" description="ABC transmembrane type-1" evidence="8">
    <location>
        <begin position="85"/>
        <end position="274"/>
    </location>
</feature>
<dbReference type="CDD" id="cd06261">
    <property type="entry name" value="TM_PBP2"/>
    <property type="match status" value="1"/>
</dbReference>
<sequence length="286" mass="29739">MSILTAARSRTARTRHVTRMPTPALWVAAGFLLIVLMSALFPRLFTGADPVRTDIGAALLAPGPGHPFGTDQAGRDVFARVIYGSRYSLAIGFGATLIALLAGLVIGSLAGLMRRVGDGVLSRAIEIVMAFPEFLLALIVIAIIGPGEASLLIAVAIAVIPSYARVARVQTLVVKRAGYVEAARTLGVSPAVTVLRHVVPNTLGPLLVMATMGIGTAITAAAGLSFLGLGPKPPTPEWGLILSEGRNFLATAWWIAVFPGLVITATVVSTSVLGRHLQASAAGRQR</sequence>
<keyword evidence="3" id="KW-1003">Cell membrane</keyword>
<organism evidence="9 10">
    <name type="scientific">Cryobacterium levicorallinum</name>
    <dbReference type="NCBI Taxonomy" id="995038"/>
    <lineage>
        <taxon>Bacteria</taxon>
        <taxon>Bacillati</taxon>
        <taxon>Actinomycetota</taxon>
        <taxon>Actinomycetes</taxon>
        <taxon>Micrococcales</taxon>
        <taxon>Microbacteriaceae</taxon>
        <taxon>Cryobacterium</taxon>
    </lineage>
</organism>
<comment type="subcellular location">
    <subcellularLocation>
        <location evidence="1 7">Cell membrane</location>
        <topology evidence="1 7">Multi-pass membrane protein</topology>
    </subcellularLocation>
</comment>
<dbReference type="PANTHER" id="PTHR43386">
    <property type="entry name" value="OLIGOPEPTIDE TRANSPORT SYSTEM PERMEASE PROTEIN APPC"/>
    <property type="match status" value="1"/>
</dbReference>
<dbReference type="Proteomes" id="UP000199681">
    <property type="component" value="Unassembled WGS sequence"/>
</dbReference>
<reference evidence="9 10" key="1">
    <citation type="submission" date="2016-10" db="EMBL/GenBank/DDBJ databases">
        <authorList>
            <person name="Varghese N."/>
            <person name="Submissions S."/>
        </authorList>
    </citation>
    <scope>NUCLEOTIDE SEQUENCE [LARGE SCALE GENOMIC DNA]</scope>
    <source>
        <strain evidence="9 10">GMCC 1.11211</strain>
    </source>
</reference>
<feature type="transmembrane region" description="Helical" evidence="7">
    <location>
        <begin position="87"/>
        <end position="112"/>
    </location>
</feature>
<keyword evidence="5 7" id="KW-1133">Transmembrane helix</keyword>
<evidence type="ECO:0000256" key="2">
    <source>
        <dbReference type="ARBA" id="ARBA00022448"/>
    </source>
</evidence>
<keyword evidence="6 7" id="KW-0472">Membrane</keyword>
<evidence type="ECO:0000256" key="7">
    <source>
        <dbReference type="RuleBase" id="RU363032"/>
    </source>
</evidence>
<dbReference type="EMBL" id="FOPW01000009">
    <property type="protein sequence ID" value="SFH59742.1"/>
    <property type="molecule type" value="Genomic_DNA"/>
</dbReference>
<gene>
    <name evidence="9" type="ORF">SAMN05216274_1095</name>
</gene>
<comment type="similarity">
    <text evidence="7">Belongs to the binding-protein-dependent transport system permease family.</text>
</comment>
<keyword evidence="4 7" id="KW-0812">Transmembrane</keyword>
<dbReference type="PROSITE" id="PS50928">
    <property type="entry name" value="ABC_TM1"/>
    <property type="match status" value="1"/>
</dbReference>
<evidence type="ECO:0000256" key="3">
    <source>
        <dbReference type="ARBA" id="ARBA00022475"/>
    </source>
</evidence>
<keyword evidence="2 7" id="KW-0813">Transport</keyword>
<evidence type="ECO:0000256" key="1">
    <source>
        <dbReference type="ARBA" id="ARBA00004651"/>
    </source>
</evidence>
<feature type="transmembrane region" description="Helical" evidence="7">
    <location>
        <begin position="21"/>
        <end position="41"/>
    </location>
</feature>
<name>A0ABY1EEG9_9MICO</name>
<dbReference type="Pfam" id="PF00528">
    <property type="entry name" value="BPD_transp_1"/>
    <property type="match status" value="1"/>
</dbReference>
<dbReference type="InterPro" id="IPR035906">
    <property type="entry name" value="MetI-like_sf"/>
</dbReference>
<accession>A0ABY1EEG9</accession>
<feature type="transmembrane region" description="Helical" evidence="7">
    <location>
        <begin position="149"/>
        <end position="166"/>
    </location>
</feature>
<feature type="transmembrane region" description="Helical" evidence="7">
    <location>
        <begin position="206"/>
        <end position="228"/>
    </location>
</feature>
<dbReference type="SUPFAM" id="SSF161098">
    <property type="entry name" value="MetI-like"/>
    <property type="match status" value="1"/>
</dbReference>
<comment type="caution">
    <text evidence="9">The sequence shown here is derived from an EMBL/GenBank/DDBJ whole genome shotgun (WGS) entry which is preliminary data.</text>
</comment>
<feature type="transmembrane region" description="Helical" evidence="7">
    <location>
        <begin position="248"/>
        <end position="268"/>
    </location>
</feature>
<proteinExistence type="inferred from homology"/>
<dbReference type="RefSeq" id="WP_241991147.1">
    <property type="nucleotide sequence ID" value="NZ_BKAC01000018.1"/>
</dbReference>
<evidence type="ECO:0000256" key="5">
    <source>
        <dbReference type="ARBA" id="ARBA00022989"/>
    </source>
</evidence>
<evidence type="ECO:0000256" key="6">
    <source>
        <dbReference type="ARBA" id="ARBA00023136"/>
    </source>
</evidence>
<feature type="transmembrane region" description="Helical" evidence="7">
    <location>
        <begin position="124"/>
        <end position="143"/>
    </location>
</feature>
<dbReference type="InterPro" id="IPR050366">
    <property type="entry name" value="BP-dependent_transpt_permease"/>
</dbReference>
<keyword evidence="10" id="KW-1185">Reference proteome</keyword>
<evidence type="ECO:0000313" key="9">
    <source>
        <dbReference type="EMBL" id="SFH59742.1"/>
    </source>
</evidence>
<evidence type="ECO:0000313" key="10">
    <source>
        <dbReference type="Proteomes" id="UP000199681"/>
    </source>
</evidence>
<dbReference type="Gene3D" id="1.10.3720.10">
    <property type="entry name" value="MetI-like"/>
    <property type="match status" value="1"/>
</dbReference>
<evidence type="ECO:0000259" key="8">
    <source>
        <dbReference type="PROSITE" id="PS50928"/>
    </source>
</evidence>
<protein>
    <submittedName>
        <fullName evidence="9">Peptide/nickel transport system permease protein</fullName>
    </submittedName>
</protein>
<evidence type="ECO:0000256" key="4">
    <source>
        <dbReference type="ARBA" id="ARBA00022692"/>
    </source>
</evidence>
<dbReference type="InterPro" id="IPR000515">
    <property type="entry name" value="MetI-like"/>
</dbReference>